<dbReference type="OMA" id="PRNDHVS"/>
<dbReference type="InterPro" id="IPR009057">
    <property type="entry name" value="Homeodomain-like_sf"/>
</dbReference>
<feature type="region of interest" description="Disordered" evidence="3">
    <location>
        <begin position="112"/>
        <end position="155"/>
    </location>
</feature>
<feature type="compositionally biased region" description="Low complexity" evidence="3">
    <location>
        <begin position="127"/>
        <end position="149"/>
    </location>
</feature>
<feature type="compositionally biased region" description="Basic and acidic residues" evidence="3">
    <location>
        <begin position="179"/>
        <end position="188"/>
    </location>
</feature>
<feature type="region of interest" description="Disordered" evidence="3">
    <location>
        <begin position="250"/>
        <end position="278"/>
    </location>
</feature>
<evidence type="ECO:0000256" key="1">
    <source>
        <dbReference type="ARBA" id="ARBA00004123"/>
    </source>
</evidence>
<keyword evidence="7" id="KW-1185">Reference proteome</keyword>
<feature type="domain" description="HTH myb-type" evidence="5">
    <location>
        <begin position="393"/>
        <end position="444"/>
    </location>
</feature>
<keyword evidence="2" id="KW-0539">Nucleus</keyword>
<dbReference type="Proteomes" id="UP000594263">
    <property type="component" value="Unplaced"/>
</dbReference>
<feature type="domain" description="Myb-like" evidence="4">
    <location>
        <begin position="393"/>
        <end position="440"/>
    </location>
</feature>
<feature type="region of interest" description="Disordered" evidence="3">
    <location>
        <begin position="349"/>
        <end position="381"/>
    </location>
</feature>
<proteinExistence type="predicted"/>
<evidence type="ECO:0000256" key="2">
    <source>
        <dbReference type="ARBA" id="ARBA00023242"/>
    </source>
</evidence>
<evidence type="ECO:0000313" key="6">
    <source>
        <dbReference type="EnsemblPlants" id="Kaladp0085s0073.1.v1.1"/>
    </source>
</evidence>
<accession>A0A7N0UTX2</accession>
<evidence type="ECO:0000256" key="3">
    <source>
        <dbReference type="SAM" id="MobiDB-lite"/>
    </source>
</evidence>
<feature type="region of interest" description="Disordered" evidence="3">
    <location>
        <begin position="1"/>
        <end position="21"/>
    </location>
</feature>
<dbReference type="GO" id="GO:0005634">
    <property type="term" value="C:nucleus"/>
    <property type="evidence" value="ECO:0007669"/>
    <property type="project" value="UniProtKB-SubCell"/>
</dbReference>
<organism evidence="6 7">
    <name type="scientific">Kalanchoe fedtschenkoi</name>
    <name type="common">Lavender scallops</name>
    <name type="synonym">South American air plant</name>
    <dbReference type="NCBI Taxonomy" id="63787"/>
    <lineage>
        <taxon>Eukaryota</taxon>
        <taxon>Viridiplantae</taxon>
        <taxon>Streptophyta</taxon>
        <taxon>Embryophyta</taxon>
        <taxon>Tracheophyta</taxon>
        <taxon>Spermatophyta</taxon>
        <taxon>Magnoliopsida</taxon>
        <taxon>eudicotyledons</taxon>
        <taxon>Gunneridae</taxon>
        <taxon>Pentapetalae</taxon>
        <taxon>Saxifragales</taxon>
        <taxon>Crassulaceae</taxon>
        <taxon>Kalanchoe</taxon>
    </lineage>
</organism>
<feature type="region of interest" description="Disordered" evidence="3">
    <location>
        <begin position="173"/>
        <end position="193"/>
    </location>
</feature>
<dbReference type="AlphaFoldDB" id="A0A7N0UTX2"/>
<evidence type="ECO:0000313" key="7">
    <source>
        <dbReference type="Proteomes" id="UP000594263"/>
    </source>
</evidence>
<dbReference type="InterPro" id="IPR001005">
    <property type="entry name" value="SANT/Myb"/>
</dbReference>
<dbReference type="Gene3D" id="1.10.246.220">
    <property type="match status" value="1"/>
</dbReference>
<name>A0A7N0UTX2_KALFE</name>
<dbReference type="SUPFAM" id="SSF46689">
    <property type="entry name" value="Homeodomain-like"/>
    <property type="match status" value="1"/>
</dbReference>
<reference evidence="6" key="1">
    <citation type="submission" date="2021-01" db="UniProtKB">
        <authorList>
            <consortium name="EnsemblPlants"/>
        </authorList>
    </citation>
    <scope>IDENTIFICATION</scope>
</reference>
<dbReference type="Pfam" id="PF00249">
    <property type="entry name" value="Myb_DNA-binding"/>
    <property type="match status" value="1"/>
</dbReference>
<dbReference type="PANTHER" id="PTHR47122">
    <property type="entry name" value="MYB-LIKE DNA-BINDING DOMAIN CONTAINING PROTEIN, EXPRESSED"/>
    <property type="match status" value="1"/>
</dbReference>
<comment type="subcellular location">
    <subcellularLocation>
        <location evidence="1">Nucleus</location>
    </subcellularLocation>
</comment>
<evidence type="ECO:0000259" key="4">
    <source>
        <dbReference type="PROSITE" id="PS50090"/>
    </source>
</evidence>
<protein>
    <submittedName>
        <fullName evidence="6">Uncharacterized protein</fullName>
    </submittedName>
</protein>
<dbReference type="InterPro" id="IPR017930">
    <property type="entry name" value="Myb_dom"/>
</dbReference>
<feature type="compositionally biased region" description="Basic and acidic residues" evidence="3">
    <location>
        <begin position="112"/>
        <end position="123"/>
    </location>
</feature>
<feature type="region of interest" description="Disordered" evidence="3">
    <location>
        <begin position="479"/>
        <end position="503"/>
    </location>
</feature>
<dbReference type="PANTHER" id="PTHR47122:SF5">
    <property type="entry name" value="TRF-LIKE 8"/>
    <property type="match status" value="1"/>
</dbReference>
<sequence length="503" mass="56854">MSEGKGVPHRTRVRDVEDEGTEVEHLLAEPRNDHVSVDDFFRVDNKTQDVNISGCESCTREGGENTQKVQGKLSDIGLDDERNALIGPSTACEDYLLDTEFVDKASDCEDFPREGLSFEKSSPETHSSGYSGSESSAIGASESTSTSIGKSRNRNGYNDHKALCELHSVSQRKCGCPNQKKENTEKKSPILYTSQNRKKLQSRLGFLSCSGTSDTDFTSFSDLHRTSEEASLISNPRKRKQFLSAGPSIERINESEQGEPVKGSAESSMHRRSRKPPVRYIDEFSGSMSLLEEKRSTSGTARNRMLNVRTSSENDNRHGVFRSFKLARQGFYGRSPNKSSDTIRNICGQSKEFSPVTRLDSDEETDSDEPEKVSPARKGSKICGDRRKHQMIWTLPEVERLVDGISHYGVGRWTEIQRHFFPTSTYRTPVDLRDKWRNLLKASNAWIQNDQEEQDEESQKNGHRQLPKEILHRISELGRLYPYPVKRTPNHTPSPTPKRSSRK</sequence>
<dbReference type="SMART" id="SM00717">
    <property type="entry name" value="SANT"/>
    <property type="match status" value="1"/>
</dbReference>
<feature type="region of interest" description="Disordered" evidence="3">
    <location>
        <begin position="450"/>
        <end position="469"/>
    </location>
</feature>
<evidence type="ECO:0000259" key="5">
    <source>
        <dbReference type="PROSITE" id="PS51294"/>
    </source>
</evidence>
<dbReference type="Gramene" id="Kaladp0085s0073.1.v1.1">
    <property type="protein sequence ID" value="Kaladp0085s0073.1.v1.1"/>
    <property type="gene ID" value="Kaladp0085s0073.v1.1"/>
</dbReference>
<dbReference type="EnsemblPlants" id="Kaladp0085s0073.1.v1.1">
    <property type="protein sequence ID" value="Kaladp0085s0073.1.v1.1"/>
    <property type="gene ID" value="Kaladp0085s0073.v1.1"/>
</dbReference>
<dbReference type="PROSITE" id="PS51294">
    <property type="entry name" value="HTH_MYB"/>
    <property type="match status" value="1"/>
</dbReference>
<feature type="region of interest" description="Disordered" evidence="3">
    <location>
        <begin position="291"/>
        <end position="314"/>
    </location>
</feature>
<dbReference type="PROSITE" id="PS50090">
    <property type="entry name" value="MYB_LIKE"/>
    <property type="match status" value="1"/>
</dbReference>
<dbReference type="CDD" id="cd11660">
    <property type="entry name" value="SANT_TRF"/>
    <property type="match status" value="1"/>
</dbReference>